<evidence type="ECO:0000313" key="2">
    <source>
        <dbReference type="Proteomes" id="UP000440125"/>
    </source>
</evidence>
<protein>
    <submittedName>
        <fullName evidence="1">Uncharacterized protein</fullName>
    </submittedName>
</protein>
<comment type="caution">
    <text evidence="1">The sequence shown here is derived from an EMBL/GenBank/DDBJ whole genome shotgun (WGS) entry which is preliminary data.</text>
</comment>
<dbReference type="AlphaFoldDB" id="A0A6A9QEF3"/>
<dbReference type="OrthoDB" id="376588at2157"/>
<proteinExistence type="predicted"/>
<dbReference type="Proteomes" id="UP000440125">
    <property type="component" value="Unassembled WGS sequence"/>
</dbReference>
<gene>
    <name evidence="1" type="ORF">D1867_08170</name>
</gene>
<organism evidence="1 2">
    <name type="scientific">Acidianus infernus</name>
    <dbReference type="NCBI Taxonomy" id="12915"/>
    <lineage>
        <taxon>Archaea</taxon>
        <taxon>Thermoproteota</taxon>
        <taxon>Thermoprotei</taxon>
        <taxon>Sulfolobales</taxon>
        <taxon>Sulfolobaceae</taxon>
        <taxon>Acidianus</taxon>
    </lineage>
</organism>
<reference evidence="1 2" key="1">
    <citation type="submission" date="2019-10" db="EMBL/GenBank/DDBJ databases">
        <title>Genome Sequences from Six Type Strain Members of the Archaeal Family Sulfolobaceae: Acidianus ambivalens, Acidianus infernus, Metallosphaera prunae, Stygiolobus azoricus, Sulfolobus metallicus, and Sulfurisphaera ohwakuensis.</title>
        <authorList>
            <person name="Counts J.A."/>
            <person name="Kelly R.M."/>
        </authorList>
    </citation>
    <scope>NUCLEOTIDE SEQUENCE [LARGE SCALE GENOMIC DNA]</scope>
    <source>
        <strain evidence="1 2">DSM 3191</strain>
    </source>
</reference>
<keyword evidence="2" id="KW-1185">Reference proteome</keyword>
<name>A0A6A9QEF3_ACIIN</name>
<dbReference type="EMBL" id="WFIY01000004">
    <property type="protein sequence ID" value="MUM65209.1"/>
    <property type="molecule type" value="Genomic_DNA"/>
</dbReference>
<accession>A0A6A9QEF3</accession>
<evidence type="ECO:0000313" key="1">
    <source>
        <dbReference type="EMBL" id="MUM65209.1"/>
    </source>
</evidence>
<sequence length="96" mass="11349">MEITVFNKDLQKRINDAIYNISALAVSNRSARKDLLRLRKELKILRKIIQKDYISYEDIITIKGEFGVILISLYILSQKYKRIKNQLEHIQDLLLS</sequence>
<dbReference type="RefSeq" id="WP_155863709.1">
    <property type="nucleotide sequence ID" value="NZ_JBGTCZ010000074.1"/>
</dbReference>